<evidence type="ECO:0000256" key="2">
    <source>
        <dbReference type="ARBA" id="ARBA00009183"/>
    </source>
</evidence>
<reference evidence="8" key="1">
    <citation type="submission" date="2016-05" db="EMBL/GenBank/DDBJ databases">
        <title>Comparative genomics of biotechnologically important yeasts.</title>
        <authorList>
            <consortium name="DOE Joint Genome Institute"/>
            <person name="Riley R."/>
            <person name="Haridas S."/>
            <person name="Wolfe K.H."/>
            <person name="Lopes M.R."/>
            <person name="Hittinger C.T."/>
            <person name="Goker M."/>
            <person name="Salamov A."/>
            <person name="Wisecaver J."/>
            <person name="Long T.M."/>
            <person name="Aerts A.L."/>
            <person name="Barry K."/>
            <person name="Choi C."/>
            <person name="Clum A."/>
            <person name="Coughlan A.Y."/>
            <person name="Deshpande S."/>
            <person name="Douglass A.P."/>
            <person name="Hanson S.J."/>
            <person name="Klenk H.-P."/>
            <person name="Labutti K."/>
            <person name="Lapidus A."/>
            <person name="Lindquist E."/>
            <person name="Lipzen A."/>
            <person name="Meier-Kolthoff J.P."/>
            <person name="Ohm R.A."/>
            <person name="Otillar R.P."/>
            <person name="Pangilinan J."/>
            <person name="Peng Y."/>
            <person name="Rokas A."/>
            <person name="Rosa C.A."/>
            <person name="Scheuner C."/>
            <person name="Sibirny A.A."/>
            <person name="Slot J.C."/>
            <person name="Stielow J.B."/>
            <person name="Sun H."/>
            <person name="Kurtzman C.P."/>
            <person name="Blackwell M."/>
            <person name="Grigoriev I.V."/>
            <person name="Jeffries T.W."/>
        </authorList>
    </citation>
    <scope>NUCLEOTIDE SEQUENCE [LARGE SCALE GENOMIC DNA]</scope>
    <source>
        <strain evidence="8">NRRL Y-1933</strain>
    </source>
</reference>
<comment type="cofactor">
    <cofactor evidence="1">
        <name>FAD</name>
        <dbReference type="ChEBI" id="CHEBI:57692"/>
    </cofactor>
</comment>
<dbReference type="Pfam" id="PF00743">
    <property type="entry name" value="FMO-like"/>
    <property type="match status" value="2"/>
</dbReference>
<dbReference type="Proteomes" id="UP000095085">
    <property type="component" value="Unassembled WGS sequence"/>
</dbReference>
<dbReference type="GO" id="GO:0050660">
    <property type="term" value="F:flavin adenine dinucleotide binding"/>
    <property type="evidence" value="ECO:0007669"/>
    <property type="project" value="InterPro"/>
</dbReference>
<proteinExistence type="inferred from homology"/>
<keyword evidence="4" id="KW-0274">FAD</keyword>
<evidence type="ECO:0000256" key="6">
    <source>
        <dbReference type="ARBA" id="ARBA00023002"/>
    </source>
</evidence>
<dbReference type="PANTHER" id="PTHR23023">
    <property type="entry name" value="DIMETHYLANILINE MONOOXYGENASE"/>
    <property type="match status" value="1"/>
</dbReference>
<dbReference type="SUPFAM" id="SSF51905">
    <property type="entry name" value="FAD/NAD(P)-binding domain"/>
    <property type="match status" value="2"/>
</dbReference>
<dbReference type="RefSeq" id="XP_020078120.1">
    <property type="nucleotide sequence ID" value="XM_020220064.1"/>
</dbReference>
<keyword evidence="7" id="KW-0503">Monooxygenase</keyword>
<sequence>MTLDISKVAIIGAGPAGLASIYELTHTNKDGTSTVGSSKSSNPKFTKIVAFEQKDKAGGIWAPSLNETDVPVPPQEILDTEKYNDPDVIHPQLKIPSGVENASYENPFVEQSDQLYNDKLEWKRSGVYADLFTNIPSRFVRFSYQPNEPEYLDEKRIIYPFLSQYELSKRIEDFIENENLNDYIRFNTRVEKVTKNSDNKWVITVRQISKDLKEHWYQEEFDAIILSNGHYTVPNIPHIPGLSKFNKLYPDSTIHSKSYRNHEDFKDQNVLVVGFGISTANLVQYIVPFAKKTIVTQRGPHLVFDWINQGLKSDGITHKPQIKEILAEERKVVFTDGSVEENIDKILLTTGYHYHYPFLNDHLRIVNPSNLSRVAGLYYNTFSIEDPTLASVGVTVAHLTFHAIEASAAAIAGVWSGIKSLPSKEEQKNWERKHLEETGDNLLFHYYVPDKVKPEYVDKIYPLAPLNRPNPLEKDGDFINEIDIGVDNLEKLFYKIKNKELDIKDTVYPVKSSA</sequence>
<evidence type="ECO:0000256" key="5">
    <source>
        <dbReference type="ARBA" id="ARBA00022857"/>
    </source>
</evidence>
<evidence type="ECO:0000256" key="3">
    <source>
        <dbReference type="ARBA" id="ARBA00022630"/>
    </source>
</evidence>
<dbReference type="Gene3D" id="3.50.50.60">
    <property type="entry name" value="FAD/NAD(P)-binding domain"/>
    <property type="match status" value="2"/>
</dbReference>
<dbReference type="EMBL" id="KV454539">
    <property type="protein sequence ID" value="ODV69053.1"/>
    <property type="molecule type" value="Genomic_DNA"/>
</dbReference>
<gene>
    <name evidence="7" type="ORF">HYPBUDRAFT_147569</name>
</gene>
<keyword evidence="5" id="KW-0521">NADP</keyword>
<dbReference type="InterPro" id="IPR000960">
    <property type="entry name" value="Flavin_mOase"/>
</dbReference>
<dbReference type="GeneID" id="30994614"/>
<comment type="similarity">
    <text evidence="2">Belongs to the FMO family.</text>
</comment>
<dbReference type="STRING" id="984485.A0A1E4RP66"/>
<evidence type="ECO:0000313" key="8">
    <source>
        <dbReference type="Proteomes" id="UP000095085"/>
    </source>
</evidence>
<dbReference type="InterPro" id="IPR050346">
    <property type="entry name" value="FMO-like"/>
</dbReference>
<dbReference type="InterPro" id="IPR036188">
    <property type="entry name" value="FAD/NAD-bd_sf"/>
</dbReference>
<dbReference type="InterPro" id="IPR020946">
    <property type="entry name" value="Flavin_mOase-like"/>
</dbReference>
<accession>A0A1E4RP66</accession>
<dbReference type="PIRSF" id="PIRSF000332">
    <property type="entry name" value="FMO"/>
    <property type="match status" value="1"/>
</dbReference>
<keyword evidence="3" id="KW-0285">Flavoprotein</keyword>
<evidence type="ECO:0000313" key="7">
    <source>
        <dbReference type="EMBL" id="ODV69053.1"/>
    </source>
</evidence>
<dbReference type="GO" id="GO:0004499">
    <property type="term" value="F:N,N-dimethylaniline monooxygenase activity"/>
    <property type="evidence" value="ECO:0007669"/>
    <property type="project" value="InterPro"/>
</dbReference>
<evidence type="ECO:0000256" key="4">
    <source>
        <dbReference type="ARBA" id="ARBA00022827"/>
    </source>
</evidence>
<dbReference type="FunFam" id="3.50.50.60:FF:000023">
    <property type="entry name" value="Dimethylaniline monooxygenase [N-oxide-forming]"/>
    <property type="match status" value="1"/>
</dbReference>
<keyword evidence="8" id="KW-1185">Reference proteome</keyword>
<evidence type="ECO:0000256" key="1">
    <source>
        <dbReference type="ARBA" id="ARBA00001974"/>
    </source>
</evidence>
<dbReference type="AlphaFoldDB" id="A0A1E4RP66"/>
<dbReference type="GO" id="GO:0050661">
    <property type="term" value="F:NADP binding"/>
    <property type="evidence" value="ECO:0007669"/>
    <property type="project" value="InterPro"/>
</dbReference>
<organism evidence="7 8">
    <name type="scientific">Hyphopichia burtonii NRRL Y-1933</name>
    <dbReference type="NCBI Taxonomy" id="984485"/>
    <lineage>
        <taxon>Eukaryota</taxon>
        <taxon>Fungi</taxon>
        <taxon>Dikarya</taxon>
        <taxon>Ascomycota</taxon>
        <taxon>Saccharomycotina</taxon>
        <taxon>Pichiomycetes</taxon>
        <taxon>Debaryomycetaceae</taxon>
        <taxon>Hyphopichia</taxon>
    </lineage>
</organism>
<protein>
    <submittedName>
        <fullName evidence="7">Flavin-containing monooxygenase</fullName>
    </submittedName>
</protein>
<name>A0A1E4RP66_9ASCO</name>
<keyword evidence="6" id="KW-0560">Oxidoreductase</keyword>
<dbReference type="OrthoDB" id="66881at2759"/>